<protein>
    <submittedName>
        <fullName evidence="2">Thermolabile hemolysin</fullName>
    </submittedName>
</protein>
<dbReference type="PANTHER" id="PTHR45648">
    <property type="entry name" value="GDSL LIPASE/ACYLHYDROLASE FAMILY PROTEIN (AFU_ORTHOLOGUE AFUA_4G14700)"/>
    <property type="match status" value="1"/>
</dbReference>
<keyword evidence="3" id="KW-1185">Reference proteome</keyword>
<comment type="caution">
    <text evidence="2">The sequence shown here is derived from an EMBL/GenBank/DDBJ whole genome shotgun (WGS) entry which is preliminary data.</text>
</comment>
<evidence type="ECO:0000313" key="3">
    <source>
        <dbReference type="Proteomes" id="UP000187283"/>
    </source>
</evidence>
<dbReference type="EMBL" id="LSSN01002564">
    <property type="protein sequence ID" value="OMJ15767.1"/>
    <property type="molecule type" value="Genomic_DNA"/>
</dbReference>
<dbReference type="InterPro" id="IPR051058">
    <property type="entry name" value="GDSL_Est/Lipase"/>
</dbReference>
<dbReference type="GO" id="GO:0016788">
    <property type="term" value="F:hydrolase activity, acting on ester bonds"/>
    <property type="evidence" value="ECO:0007669"/>
    <property type="project" value="InterPro"/>
</dbReference>
<dbReference type="InterPro" id="IPR036514">
    <property type="entry name" value="SGNH_hydro_sf"/>
</dbReference>
<dbReference type="Gene3D" id="3.40.50.1110">
    <property type="entry name" value="SGNH hydrolase"/>
    <property type="match status" value="1"/>
</dbReference>
<dbReference type="SUPFAM" id="SSF52266">
    <property type="entry name" value="SGNH hydrolase"/>
    <property type="match status" value="1"/>
</dbReference>
<evidence type="ECO:0000256" key="1">
    <source>
        <dbReference type="ARBA" id="ARBA00022801"/>
    </source>
</evidence>
<dbReference type="AlphaFoldDB" id="A0A1R1XMA5"/>
<dbReference type="PANTHER" id="PTHR45648:SF22">
    <property type="entry name" value="GDSL LIPASE_ACYLHYDROLASE FAMILY PROTEIN (AFU_ORTHOLOGUE AFUA_4G14700)"/>
    <property type="match status" value="1"/>
</dbReference>
<dbReference type="CDD" id="cd01846">
    <property type="entry name" value="fatty_acyltransferase_like"/>
    <property type="match status" value="1"/>
</dbReference>
<reference evidence="2 3" key="1">
    <citation type="submission" date="2017-01" db="EMBL/GenBank/DDBJ databases">
        <authorList>
            <person name="Mah S.A."/>
            <person name="Swanson W.J."/>
            <person name="Moy G.W."/>
            <person name="Vacquier V.D."/>
        </authorList>
    </citation>
    <scope>NUCLEOTIDE SEQUENCE [LARGE SCALE GENOMIC DNA]</scope>
    <source>
        <strain evidence="2 3">GSMNP</strain>
    </source>
</reference>
<gene>
    <name evidence="2" type="ORF">AYI70_g7042</name>
</gene>
<dbReference type="OrthoDB" id="1600564at2759"/>
<evidence type="ECO:0000313" key="2">
    <source>
        <dbReference type="EMBL" id="OMJ15767.1"/>
    </source>
</evidence>
<proteinExistence type="predicted"/>
<dbReference type="STRING" id="133412.A0A1R1XMA5"/>
<accession>A0A1R1XMA5</accession>
<keyword evidence="1" id="KW-0378">Hydrolase</keyword>
<dbReference type="Proteomes" id="UP000187283">
    <property type="component" value="Unassembled WGS sequence"/>
</dbReference>
<dbReference type="Pfam" id="PF00657">
    <property type="entry name" value="Lipase_GDSL"/>
    <property type="match status" value="1"/>
</dbReference>
<dbReference type="InterPro" id="IPR001087">
    <property type="entry name" value="GDSL"/>
</dbReference>
<name>A0A1R1XMA5_9FUNG</name>
<sequence length="400" mass="45112">MSVVHCIEQGKKPYIVVFGDGFSDIGNTDSSVLYTPTWFGRFSNGPVWNEYFSHDNNYTLISYAFGGSTLNSTFTSSVSGLSFNIPSFFDQFGMYNKTFSQLYNQNLVDNDIAVISFGSNEILAAMGEISNGSMDTDFFSDNIVNIMKEAITRLNNFGYKKIFITNILDIVSTPNFSSLPESYNKSVDELVIKTNKKLDNLVSLNFVEISTKKVDYVRVIDLYKFFSIVTSPEIAKNFNFTVVDKPCVTLNEDSTLNSTCKNQDEYVFYSKSHPTTKIHNLISNLFAQFVNSPNFNITDSSILQLANSHNFAISGSSKSNYLFNNDTENTGIINISEYTVDKSTKYSPQIISEKKSIKSNQNNDQTKTSSSQSNYNNFNSTFFIVIFIITLLQEFPFTRI</sequence>
<organism evidence="2 3">
    <name type="scientific">Smittium culicis</name>
    <dbReference type="NCBI Taxonomy" id="133412"/>
    <lineage>
        <taxon>Eukaryota</taxon>
        <taxon>Fungi</taxon>
        <taxon>Fungi incertae sedis</taxon>
        <taxon>Zoopagomycota</taxon>
        <taxon>Kickxellomycotina</taxon>
        <taxon>Harpellomycetes</taxon>
        <taxon>Harpellales</taxon>
        <taxon>Legeriomycetaceae</taxon>
        <taxon>Smittium</taxon>
    </lineage>
</organism>